<dbReference type="PANTHER" id="PTHR13107:SF0">
    <property type="entry name" value="N6-ADENOSINE-METHYLTRANSFERASE NON-CATALYTIC SUBUNIT"/>
    <property type="match status" value="1"/>
</dbReference>
<sequence length="388" mass="44647">MSFVDHLKEKQQQRQYAPVANAGRSNELENRASEFLGLKTELLATSGGTSDQSVNKSVWVDWSSRNVPANTNEQIPDKKNILKNDHLLNFVLTGQRPQNYVRDSNPESRFTEYPKLEALFNLKKEIVRQYATPSRCLNIDLWQFDLRNLGSQFDVILIDPPIEEYALRSRQNFEREYCHPPPGFSSDMKLLWTWDDIAGMNVQDIAAPRSFIFIWIGDGDGLERGRDLLAKWGYRRAEDIVWAKTNKFSNGSYHVGSFPVLQRQKEHCLVGIRGTLRRSSDTHFIHCNVDTDVIISEEMPNGDTAKPEELYTIIENFCLGKRRLELFGRDNNLRNGWLTVGAGLSKSDFNREEYVAWFKNAAIVPYNQGLYCVKSFIIILTDLPTDRN</sequence>
<dbReference type="InterPro" id="IPR045123">
    <property type="entry name" value="METTL14-like"/>
</dbReference>
<keyword evidence="6" id="KW-1185">Reference proteome</keyword>
<dbReference type="Proteomes" id="UP001211907">
    <property type="component" value="Unassembled WGS sequence"/>
</dbReference>
<feature type="region of interest" description="Disordered" evidence="4">
    <location>
        <begin position="1"/>
        <end position="24"/>
    </location>
</feature>
<accession>A0AAD5T5M1</accession>
<name>A0AAD5T5M1_9FUNG</name>
<evidence type="ECO:0000313" key="5">
    <source>
        <dbReference type="EMBL" id="KAJ3130979.1"/>
    </source>
</evidence>
<evidence type="ECO:0000256" key="2">
    <source>
        <dbReference type="ARBA" id="ARBA00023242"/>
    </source>
</evidence>
<dbReference type="InterPro" id="IPR007757">
    <property type="entry name" value="MT-A70-like"/>
</dbReference>
<keyword evidence="2" id="KW-0539">Nucleus</keyword>
<dbReference type="SUPFAM" id="SSF53335">
    <property type="entry name" value="S-adenosyl-L-methionine-dependent methyltransferases"/>
    <property type="match status" value="1"/>
</dbReference>
<proteinExistence type="inferred from homology"/>
<dbReference type="PROSITE" id="PS51143">
    <property type="entry name" value="MT_A70"/>
    <property type="match status" value="1"/>
</dbReference>
<dbReference type="PROSITE" id="PS51592">
    <property type="entry name" value="SAM_MTA70L_2"/>
    <property type="match status" value="1"/>
</dbReference>
<dbReference type="GO" id="GO:0003729">
    <property type="term" value="F:mRNA binding"/>
    <property type="evidence" value="ECO:0007669"/>
    <property type="project" value="TreeGrafter"/>
</dbReference>
<evidence type="ECO:0000256" key="3">
    <source>
        <dbReference type="PROSITE-ProRule" id="PRU00489"/>
    </source>
</evidence>
<evidence type="ECO:0000256" key="1">
    <source>
        <dbReference type="ARBA" id="ARBA00004123"/>
    </source>
</evidence>
<dbReference type="Gene3D" id="3.40.50.150">
    <property type="entry name" value="Vaccinia Virus protein VP39"/>
    <property type="match status" value="1"/>
</dbReference>
<comment type="caution">
    <text evidence="5">The sequence shown here is derived from an EMBL/GenBank/DDBJ whole genome shotgun (WGS) entry which is preliminary data.</text>
</comment>
<protein>
    <submittedName>
        <fullName evidence="5">N6-adenosine-methyltransferase subunit mettl14</fullName>
    </submittedName>
</protein>
<comment type="subcellular location">
    <subcellularLocation>
        <location evidence="1">Nucleus</location>
    </subcellularLocation>
</comment>
<reference evidence="5" key="1">
    <citation type="submission" date="2020-05" db="EMBL/GenBank/DDBJ databases">
        <title>Phylogenomic resolution of chytrid fungi.</title>
        <authorList>
            <person name="Stajich J.E."/>
            <person name="Amses K."/>
            <person name="Simmons R."/>
            <person name="Seto K."/>
            <person name="Myers J."/>
            <person name="Bonds A."/>
            <person name="Quandt C.A."/>
            <person name="Barry K."/>
            <person name="Liu P."/>
            <person name="Grigoriev I."/>
            <person name="Longcore J.E."/>
            <person name="James T.Y."/>
        </authorList>
    </citation>
    <scope>NUCLEOTIDE SEQUENCE</scope>
    <source>
        <strain evidence="5">JEL0513</strain>
    </source>
</reference>
<gene>
    <name evidence="5" type="primary">METTL14</name>
    <name evidence="5" type="ORF">HK100_007069</name>
</gene>
<dbReference type="InterPro" id="IPR029063">
    <property type="entry name" value="SAM-dependent_MTases_sf"/>
</dbReference>
<comment type="similarity">
    <text evidence="3">Belongs to the MT-A70-like family.</text>
</comment>
<evidence type="ECO:0000313" key="6">
    <source>
        <dbReference type="Proteomes" id="UP001211907"/>
    </source>
</evidence>
<dbReference type="Pfam" id="PF05063">
    <property type="entry name" value="MT-A70"/>
    <property type="match status" value="1"/>
</dbReference>
<dbReference type="GO" id="GO:0036396">
    <property type="term" value="C:RNA N6-methyladenosine methyltransferase complex"/>
    <property type="evidence" value="ECO:0007669"/>
    <property type="project" value="TreeGrafter"/>
</dbReference>
<dbReference type="GO" id="GO:0005634">
    <property type="term" value="C:nucleus"/>
    <property type="evidence" value="ECO:0007669"/>
    <property type="project" value="UniProtKB-SubCell"/>
</dbReference>
<dbReference type="PANTHER" id="PTHR13107">
    <property type="entry name" value="N6-ADENOSINE-METHYLTRANSFERASE NON-CATALYTIC SUBUNIT"/>
    <property type="match status" value="1"/>
</dbReference>
<evidence type="ECO:0000256" key="4">
    <source>
        <dbReference type="SAM" id="MobiDB-lite"/>
    </source>
</evidence>
<dbReference type="AlphaFoldDB" id="A0AAD5T5M1"/>
<feature type="compositionally biased region" description="Basic and acidic residues" evidence="4">
    <location>
        <begin position="1"/>
        <end position="12"/>
    </location>
</feature>
<dbReference type="EMBL" id="JADGJH010000331">
    <property type="protein sequence ID" value="KAJ3130979.1"/>
    <property type="molecule type" value="Genomic_DNA"/>
</dbReference>
<organism evidence="5 6">
    <name type="scientific">Physocladia obscura</name>
    <dbReference type="NCBI Taxonomy" id="109957"/>
    <lineage>
        <taxon>Eukaryota</taxon>
        <taxon>Fungi</taxon>
        <taxon>Fungi incertae sedis</taxon>
        <taxon>Chytridiomycota</taxon>
        <taxon>Chytridiomycota incertae sedis</taxon>
        <taxon>Chytridiomycetes</taxon>
        <taxon>Chytridiales</taxon>
        <taxon>Chytriomycetaceae</taxon>
        <taxon>Physocladia</taxon>
    </lineage>
</organism>